<dbReference type="EMBL" id="CAIIXF020000012">
    <property type="protein sequence ID" value="CAH1801627.1"/>
    <property type="molecule type" value="Genomic_DNA"/>
</dbReference>
<keyword evidence="2" id="KW-0812">Transmembrane</keyword>
<evidence type="ECO:0000256" key="2">
    <source>
        <dbReference type="SAM" id="Phobius"/>
    </source>
</evidence>
<keyword evidence="2" id="KW-0472">Membrane</keyword>
<feature type="region of interest" description="Disordered" evidence="1">
    <location>
        <begin position="80"/>
        <end position="120"/>
    </location>
</feature>
<keyword evidence="2" id="KW-1133">Transmembrane helix</keyword>
<evidence type="ECO:0000313" key="4">
    <source>
        <dbReference type="Proteomes" id="UP000749559"/>
    </source>
</evidence>
<keyword evidence="4" id="KW-1185">Reference proteome</keyword>
<feature type="transmembrane region" description="Helical" evidence="2">
    <location>
        <begin position="51"/>
        <end position="76"/>
    </location>
</feature>
<sequence>ESQKNMASNSTSTTSNTPTTVNTPTEVETATEDIFILDQVLELGPGISISYWNVIIISVLLVTLILAIVALITACLRGNGSEGATKNNSNMSYQQGGPPRSRENRPRRVHPQGGKGSYIQ</sequence>
<reference evidence="3" key="1">
    <citation type="submission" date="2022-03" db="EMBL/GenBank/DDBJ databases">
        <authorList>
            <person name="Martin C."/>
        </authorList>
    </citation>
    <scope>NUCLEOTIDE SEQUENCE</scope>
</reference>
<accession>A0A8J1XNE3</accession>
<protein>
    <submittedName>
        <fullName evidence="3">Uncharacterized protein</fullName>
    </submittedName>
</protein>
<name>A0A8J1XNE3_OWEFU</name>
<feature type="region of interest" description="Disordered" evidence="1">
    <location>
        <begin position="1"/>
        <end position="27"/>
    </location>
</feature>
<evidence type="ECO:0000313" key="3">
    <source>
        <dbReference type="EMBL" id="CAH1801627.1"/>
    </source>
</evidence>
<proteinExistence type="predicted"/>
<dbReference type="Proteomes" id="UP000749559">
    <property type="component" value="Unassembled WGS sequence"/>
</dbReference>
<comment type="caution">
    <text evidence="3">The sequence shown here is derived from an EMBL/GenBank/DDBJ whole genome shotgun (WGS) entry which is preliminary data.</text>
</comment>
<organism evidence="3 4">
    <name type="scientific">Owenia fusiformis</name>
    <name type="common">Polychaete worm</name>
    <dbReference type="NCBI Taxonomy" id="6347"/>
    <lineage>
        <taxon>Eukaryota</taxon>
        <taxon>Metazoa</taxon>
        <taxon>Spiralia</taxon>
        <taxon>Lophotrochozoa</taxon>
        <taxon>Annelida</taxon>
        <taxon>Polychaeta</taxon>
        <taxon>Sedentaria</taxon>
        <taxon>Canalipalpata</taxon>
        <taxon>Sabellida</taxon>
        <taxon>Oweniida</taxon>
        <taxon>Oweniidae</taxon>
        <taxon>Owenia</taxon>
    </lineage>
</organism>
<feature type="non-terminal residue" evidence="3">
    <location>
        <position position="120"/>
    </location>
</feature>
<feature type="compositionally biased region" description="Low complexity" evidence="1">
    <location>
        <begin position="7"/>
        <end position="27"/>
    </location>
</feature>
<gene>
    <name evidence="3" type="ORF">OFUS_LOCUS25399</name>
</gene>
<feature type="compositionally biased region" description="Polar residues" evidence="1">
    <location>
        <begin position="82"/>
        <end position="95"/>
    </location>
</feature>
<evidence type="ECO:0000256" key="1">
    <source>
        <dbReference type="SAM" id="MobiDB-lite"/>
    </source>
</evidence>
<dbReference type="AlphaFoldDB" id="A0A8J1XNE3"/>